<dbReference type="SUPFAM" id="SSF52540">
    <property type="entry name" value="P-loop containing nucleoside triphosphate hydrolases"/>
    <property type="match status" value="1"/>
</dbReference>
<dbReference type="InterPro" id="IPR001482">
    <property type="entry name" value="T2SS/T4SS_dom"/>
</dbReference>
<evidence type="ECO:0000259" key="5">
    <source>
        <dbReference type="PROSITE" id="PS00662"/>
    </source>
</evidence>
<dbReference type="PANTHER" id="PTHR30258">
    <property type="entry name" value="TYPE II SECRETION SYSTEM PROTEIN GSPE-RELATED"/>
    <property type="match status" value="1"/>
</dbReference>
<keyword evidence="3" id="KW-0067">ATP-binding</keyword>
<comment type="similarity">
    <text evidence="1">Belongs to the GSP E family.</text>
</comment>
<dbReference type="PANTHER" id="PTHR30258:SF2">
    <property type="entry name" value="COMG OPERON PROTEIN 1"/>
    <property type="match status" value="1"/>
</dbReference>
<evidence type="ECO:0000313" key="7">
    <source>
        <dbReference type="Proteomes" id="UP000178170"/>
    </source>
</evidence>
<dbReference type="SMART" id="SM00382">
    <property type="entry name" value="AAA"/>
    <property type="match status" value="1"/>
</dbReference>
<dbReference type="AlphaFoldDB" id="A0A1G2QTN9"/>
<organism evidence="6 7">
    <name type="scientific">Candidatus Wildermuthbacteria bacterium RIFCSPHIGHO2_01_FULL_48_27b</name>
    <dbReference type="NCBI Taxonomy" id="1802447"/>
    <lineage>
        <taxon>Bacteria</taxon>
        <taxon>Candidatus Wildermuthiibacteriota</taxon>
    </lineage>
</organism>
<dbReference type="Pfam" id="PF00437">
    <property type="entry name" value="T2SSE"/>
    <property type="match status" value="1"/>
</dbReference>
<evidence type="ECO:0000256" key="1">
    <source>
        <dbReference type="ARBA" id="ARBA00006611"/>
    </source>
</evidence>
<sequence length="448" mass="48963">MPSYPNPPQEETEEKTRTQLTGQTQIPLPLIEEVRANVQTLAQLKERLAGIGPDGVTNFLHTLLVASLLLDASDAHIEPEKDGVQLRLRIDGLLHDLIKLSLPFYKTLLSRIKLTAQIKLNVPDKPQDGRFSFLLEETAVEVRVATLPAEYGEAVVLRVLNPKNLIAVSELGLRPEILQVLREELKKPNGMIVATGPTGCGKTTTLYAFLKEMQKPEIKVITIEDPIEYHLEGVSQTQVHPEKGYDFATGLQAIVRQDPDVILVGEIRDKATAQIAIQAALTGHLVFSTLHTNDAPGTVSRLASLGAKPVNIGSALNVIIGQRLVRKVCSRCTTFTQATTAEIAQIKKGLQGIKAPELSSPTTVKLARIHGCNECNETGYKGRIGLFEVMLVNGDTEEFILQKPAVSALRKFAIAKGMTSVYQDGLLKIIRGLTTLEEVVRTTGKEKS</sequence>
<dbReference type="GO" id="GO:0005886">
    <property type="term" value="C:plasma membrane"/>
    <property type="evidence" value="ECO:0007669"/>
    <property type="project" value="TreeGrafter"/>
</dbReference>
<dbReference type="GO" id="GO:0005524">
    <property type="term" value="F:ATP binding"/>
    <property type="evidence" value="ECO:0007669"/>
    <property type="project" value="UniProtKB-KW"/>
</dbReference>
<accession>A0A1G2QTN9</accession>
<feature type="region of interest" description="Disordered" evidence="4">
    <location>
        <begin position="1"/>
        <end position="22"/>
    </location>
</feature>
<keyword evidence="2" id="KW-0547">Nucleotide-binding</keyword>
<dbReference type="InterPro" id="IPR003593">
    <property type="entry name" value="AAA+_ATPase"/>
</dbReference>
<evidence type="ECO:0000256" key="2">
    <source>
        <dbReference type="ARBA" id="ARBA00022741"/>
    </source>
</evidence>
<dbReference type="Gene3D" id="3.30.450.90">
    <property type="match status" value="1"/>
</dbReference>
<dbReference type="InterPro" id="IPR027417">
    <property type="entry name" value="P-loop_NTPase"/>
</dbReference>
<dbReference type="GO" id="GO:0016887">
    <property type="term" value="F:ATP hydrolysis activity"/>
    <property type="evidence" value="ECO:0007669"/>
    <property type="project" value="TreeGrafter"/>
</dbReference>
<dbReference type="PROSITE" id="PS00662">
    <property type="entry name" value="T2SP_E"/>
    <property type="match status" value="1"/>
</dbReference>
<dbReference type="Gene3D" id="3.40.50.300">
    <property type="entry name" value="P-loop containing nucleotide triphosphate hydrolases"/>
    <property type="match status" value="1"/>
</dbReference>
<reference evidence="6 7" key="1">
    <citation type="journal article" date="2016" name="Nat. Commun.">
        <title>Thousands of microbial genomes shed light on interconnected biogeochemical processes in an aquifer system.</title>
        <authorList>
            <person name="Anantharaman K."/>
            <person name="Brown C.T."/>
            <person name="Hug L.A."/>
            <person name="Sharon I."/>
            <person name="Castelle C.J."/>
            <person name="Probst A.J."/>
            <person name="Thomas B.C."/>
            <person name="Singh A."/>
            <person name="Wilkins M.J."/>
            <person name="Karaoz U."/>
            <person name="Brodie E.L."/>
            <person name="Williams K.H."/>
            <person name="Hubbard S.S."/>
            <person name="Banfield J.F."/>
        </authorList>
    </citation>
    <scope>NUCLEOTIDE SEQUENCE [LARGE SCALE GENOMIC DNA]</scope>
</reference>
<feature type="domain" description="Bacterial type II secretion system protein E" evidence="5">
    <location>
        <begin position="255"/>
        <end position="269"/>
    </location>
</feature>
<dbReference type="Proteomes" id="UP000178170">
    <property type="component" value="Unassembled WGS sequence"/>
</dbReference>
<protein>
    <recommendedName>
        <fullName evidence="5">Bacterial type II secretion system protein E domain-containing protein</fullName>
    </recommendedName>
</protein>
<name>A0A1G2QTN9_9BACT</name>
<gene>
    <name evidence="6" type="ORF">A2843_01545</name>
</gene>
<proteinExistence type="inferred from homology"/>
<evidence type="ECO:0000256" key="4">
    <source>
        <dbReference type="SAM" id="MobiDB-lite"/>
    </source>
</evidence>
<dbReference type="CDD" id="cd01129">
    <property type="entry name" value="PulE-GspE-like"/>
    <property type="match status" value="1"/>
</dbReference>
<dbReference type="EMBL" id="MHTS01000023">
    <property type="protein sequence ID" value="OHA63975.1"/>
    <property type="molecule type" value="Genomic_DNA"/>
</dbReference>
<evidence type="ECO:0000256" key="3">
    <source>
        <dbReference type="ARBA" id="ARBA00022840"/>
    </source>
</evidence>
<evidence type="ECO:0000313" key="6">
    <source>
        <dbReference type="EMBL" id="OHA63975.1"/>
    </source>
</evidence>
<comment type="caution">
    <text evidence="6">The sequence shown here is derived from an EMBL/GenBank/DDBJ whole genome shotgun (WGS) entry which is preliminary data.</text>
</comment>